<dbReference type="Gene3D" id="3.40.50.360">
    <property type="match status" value="1"/>
</dbReference>
<dbReference type="InterPro" id="IPR003097">
    <property type="entry name" value="CysJ-like_FAD-binding"/>
</dbReference>
<feature type="binding site" evidence="9">
    <location>
        <position position="354"/>
    </location>
    <ligand>
        <name>FAD</name>
        <dbReference type="ChEBI" id="CHEBI:57692"/>
    </ligand>
</feature>
<dbReference type="GO" id="GO:0097361">
    <property type="term" value="C:cytosolic [4Fe-4S] assembly targeting complex"/>
    <property type="evidence" value="ECO:0007669"/>
    <property type="project" value="EnsemblFungi"/>
</dbReference>
<reference evidence="13" key="1">
    <citation type="submission" date="2016-05" db="EMBL/GenBank/DDBJ databases">
        <title>Comparative genomics of biotechnologically important yeasts.</title>
        <authorList>
            <consortium name="DOE Joint Genome Institute"/>
            <person name="Riley R."/>
            <person name="Haridas S."/>
            <person name="Wolfe K.H."/>
            <person name="Lopes M.R."/>
            <person name="Hittinger C.T."/>
            <person name="Goker M."/>
            <person name="Salamov A."/>
            <person name="Wisecaver J."/>
            <person name="Long T.M."/>
            <person name="Aerts A.L."/>
            <person name="Barry K."/>
            <person name="Choi C."/>
            <person name="Clum A."/>
            <person name="Coughlan A.Y."/>
            <person name="Deshpande S."/>
            <person name="Douglass A.P."/>
            <person name="Hanson S.J."/>
            <person name="Klenk H.-P."/>
            <person name="Labutti K."/>
            <person name="Lapidus A."/>
            <person name="Lindquist E."/>
            <person name="Lipzen A."/>
            <person name="Meier-Kolthoff J.P."/>
            <person name="Ohm R.A."/>
            <person name="Otillar R.P."/>
            <person name="Pangilinan J."/>
            <person name="Peng Y."/>
            <person name="Rokas A."/>
            <person name="Rosa C.A."/>
            <person name="Scheuner C."/>
            <person name="Sibirny A.A."/>
            <person name="Slot J.C."/>
            <person name="Stielow J.B."/>
            <person name="Sun H."/>
            <person name="Kurtzman C.P."/>
            <person name="Blackwell M."/>
            <person name="Grigoriev I.V."/>
            <person name="Jeffries T.W."/>
        </authorList>
    </citation>
    <scope>NUCLEOTIDE SEQUENCE [LARGE SCALE GENOMIC DNA]</scope>
    <source>
        <strain evidence="13">NRRL Y-17324</strain>
    </source>
</reference>
<comment type="cofactor">
    <cofactor evidence="1 9">
        <name>FMN</name>
        <dbReference type="ChEBI" id="CHEBI:58210"/>
    </cofactor>
</comment>
<name>A0A1E4SLQ6_9ASCO</name>
<dbReference type="Gene3D" id="2.40.30.10">
    <property type="entry name" value="Translation factors"/>
    <property type="match status" value="1"/>
</dbReference>
<dbReference type="GO" id="GO:0006809">
    <property type="term" value="P:nitric oxide biosynthetic process"/>
    <property type="evidence" value="ECO:0007669"/>
    <property type="project" value="EnsemblFungi"/>
</dbReference>
<comment type="subunit">
    <text evidence="9">Interacts with DRE2; as part of the cytosolic iron-sulfur (Fe-S) protein assembly (CIA) machinery.</text>
</comment>
<keyword evidence="5 9" id="KW-0288">FMN</keyword>
<dbReference type="InterPro" id="IPR023173">
    <property type="entry name" value="NADPH_Cyt_P450_Rdtase_alpha"/>
</dbReference>
<organism evidence="12 13">
    <name type="scientific">Suhomyces tanzawaensis NRRL Y-17324</name>
    <dbReference type="NCBI Taxonomy" id="984487"/>
    <lineage>
        <taxon>Eukaryota</taxon>
        <taxon>Fungi</taxon>
        <taxon>Dikarya</taxon>
        <taxon>Ascomycota</taxon>
        <taxon>Saccharomycotina</taxon>
        <taxon>Pichiomycetes</taxon>
        <taxon>Debaryomycetaceae</taxon>
        <taxon>Suhomyces</taxon>
    </lineage>
</organism>
<gene>
    <name evidence="9" type="primary">TAH18</name>
    <name evidence="12" type="ORF">CANTADRAFT_24993</name>
</gene>
<comment type="similarity">
    <text evidence="9">In the C-terminal section; belongs to the flavoprotein pyridine nucleotide cytochrome reductase family.</text>
</comment>
<dbReference type="EMBL" id="KV453910">
    <property type="protein sequence ID" value="ODV80451.1"/>
    <property type="molecule type" value="Genomic_DNA"/>
</dbReference>
<keyword evidence="3 9" id="KW-0963">Cytoplasm</keyword>
<evidence type="ECO:0000313" key="12">
    <source>
        <dbReference type="EMBL" id="ODV80451.1"/>
    </source>
</evidence>
<dbReference type="PROSITE" id="PS50902">
    <property type="entry name" value="FLAVODOXIN_LIKE"/>
    <property type="match status" value="1"/>
</dbReference>
<dbReference type="InterPro" id="IPR029039">
    <property type="entry name" value="Flavoprotein-like_sf"/>
</dbReference>
<dbReference type="OrthoDB" id="1856718at2759"/>
<dbReference type="PRINTS" id="PR00371">
    <property type="entry name" value="FPNCR"/>
</dbReference>
<comment type="similarity">
    <text evidence="9">Belongs to the NADPH-dependent diflavin oxidoreductase NDOR1 family.</text>
</comment>
<protein>
    <recommendedName>
        <fullName evidence="9">NADPH-dependent diflavin oxidoreductase 1</fullName>
        <ecNumber evidence="9">1.18.1.-</ecNumber>
    </recommendedName>
    <alternativeName>
        <fullName evidence="9">NADPH-dependent FMN and FAD-containing oxidoreductase</fullName>
    </alternativeName>
</protein>
<dbReference type="Proteomes" id="UP000094285">
    <property type="component" value="Unassembled WGS sequence"/>
</dbReference>
<dbReference type="HAMAP" id="MF_03178">
    <property type="entry name" value="NDOR1"/>
    <property type="match status" value="1"/>
</dbReference>
<evidence type="ECO:0000256" key="7">
    <source>
        <dbReference type="ARBA" id="ARBA00022857"/>
    </source>
</evidence>
<evidence type="ECO:0000256" key="4">
    <source>
        <dbReference type="ARBA" id="ARBA00022630"/>
    </source>
</evidence>
<dbReference type="SUPFAM" id="SSF52218">
    <property type="entry name" value="Flavoproteins"/>
    <property type="match status" value="1"/>
</dbReference>
<dbReference type="PRINTS" id="PR00369">
    <property type="entry name" value="FLAVODOXIN"/>
</dbReference>
<feature type="binding site" evidence="9">
    <location>
        <position position="138"/>
    </location>
    <ligand>
        <name>FMN</name>
        <dbReference type="ChEBI" id="CHEBI:58210"/>
    </ligand>
</feature>
<dbReference type="PROSITE" id="PS51384">
    <property type="entry name" value="FAD_FR"/>
    <property type="match status" value="1"/>
</dbReference>
<feature type="binding site" evidence="9">
    <location>
        <begin position="523"/>
        <end position="527"/>
    </location>
    <ligand>
        <name>NADP(+)</name>
        <dbReference type="ChEBI" id="CHEBI:58349"/>
    </ligand>
</feature>
<proteinExistence type="inferred from homology"/>
<dbReference type="GO" id="GO:0050660">
    <property type="term" value="F:flavin adenine dinucleotide binding"/>
    <property type="evidence" value="ECO:0007669"/>
    <property type="project" value="UniProtKB-UniRule"/>
</dbReference>
<dbReference type="InterPro" id="IPR017927">
    <property type="entry name" value="FAD-bd_FR_type"/>
</dbReference>
<dbReference type="PANTHER" id="PTHR19384">
    <property type="entry name" value="NITRIC OXIDE SYNTHASE-RELATED"/>
    <property type="match status" value="1"/>
</dbReference>
<dbReference type="PANTHER" id="PTHR19384:SF10">
    <property type="entry name" value="NADPH-DEPENDENT DIFLAVIN OXIDOREDUCTASE 1"/>
    <property type="match status" value="1"/>
</dbReference>
<sequence length="597" mass="68431">MANYSSEPGCVTILYGSENGTAEDYARYLWQRLQYLQLKPTLSTLDEYPLKSLVTETKILIIVCSTTGQGELPLNARKFMKFLLKKKLPSDLLNHIKLTTFGVGDSSYTKFNYAVKKLHTRLHQLGCSELSPRCEADEMSAEGVDGFYKEWELKVIENIRSYFPDLVTISDDYLLPPLNPASYDELDDLLDELDLSLTRVQNDPDLHIGKIVSNVRLTDSDHFQDVRHVIIESEELKFLPGDTVGLYPINDDKSVELLIQLQPHWIPFADKPLHILGKVAAIDGGLISAEKLTLRSLFKYHLDIVAIPRRSFFMNLWHFTNASTPDGEREQEKLKEFGGFEDTEELYNYANRPRRLILETILEFQDNLEIPIRYIYDLFPKIRPRLFSIASKPSPTQVELVVGIVEYKTMLRRIRRGLCSKWLKLVDSGDRIVFKTHRANLKYTLPSVPNPPLIMIAPGTGIAPMKSIIEHVTGHEIDQQLHLFYGCRYSGKDLLFRELWNTLVDAQKLHFYPAFSRDENSTAKYVQDRLFQEKALIGDLLLNQNAIIFVCGSSGKMPKQVRITLMEVLVHTGMDEAQAGEYLLAMEDSGRYKEDVW</sequence>
<evidence type="ECO:0000313" key="13">
    <source>
        <dbReference type="Proteomes" id="UP000094285"/>
    </source>
</evidence>
<feature type="binding site" evidence="9">
    <location>
        <begin position="103"/>
        <end position="112"/>
    </location>
    <ligand>
        <name>FMN</name>
        <dbReference type="ChEBI" id="CHEBI:58210"/>
    </ligand>
</feature>
<dbReference type="GO" id="GO:0160246">
    <property type="term" value="F:NADPH-iron-sulfur [2Fe-2S] protein oxidoreductase activity"/>
    <property type="evidence" value="ECO:0007669"/>
    <property type="project" value="EnsemblFungi"/>
</dbReference>
<comment type="subcellular location">
    <subcellularLocation>
        <location evidence="9">Cytoplasm</location>
    </subcellularLocation>
    <subcellularLocation>
        <location evidence="9">Mitochondrion</location>
    </subcellularLocation>
    <text evidence="9">Relocalizes to mitochondria after H(2)O(2) exposure.</text>
</comment>
<dbReference type="GO" id="GO:0045429">
    <property type="term" value="P:positive regulation of nitric oxide biosynthetic process"/>
    <property type="evidence" value="ECO:0007669"/>
    <property type="project" value="EnsemblFungi"/>
</dbReference>
<dbReference type="EC" id="1.18.1.-" evidence="9"/>
<dbReference type="AlphaFoldDB" id="A0A1E4SLQ6"/>
<feature type="binding site" evidence="9">
    <location>
        <begin position="417"/>
        <end position="420"/>
    </location>
    <ligand>
        <name>FAD</name>
        <dbReference type="ChEBI" id="CHEBI:57692"/>
    </ligand>
</feature>
<keyword evidence="13" id="KW-1185">Reference proteome</keyword>
<accession>A0A1E4SLQ6</accession>
<evidence type="ECO:0000256" key="2">
    <source>
        <dbReference type="ARBA" id="ARBA00001974"/>
    </source>
</evidence>
<dbReference type="Pfam" id="PF00258">
    <property type="entry name" value="Flavodoxin_1"/>
    <property type="match status" value="1"/>
</dbReference>
<feature type="binding site" evidence="9">
    <location>
        <begin position="516"/>
        <end position="517"/>
    </location>
    <ligand>
        <name>NADP(+)</name>
        <dbReference type="ChEBI" id="CHEBI:58349"/>
    </ligand>
</feature>
<evidence type="ECO:0000256" key="6">
    <source>
        <dbReference type="ARBA" id="ARBA00022827"/>
    </source>
</evidence>
<dbReference type="Pfam" id="PF00667">
    <property type="entry name" value="FAD_binding_1"/>
    <property type="match status" value="1"/>
</dbReference>
<dbReference type="GeneID" id="30981419"/>
<dbReference type="InterPro" id="IPR039261">
    <property type="entry name" value="FNR_nucleotide-bd"/>
</dbReference>
<feature type="domain" description="Flavodoxin-like" evidence="10">
    <location>
        <begin position="11"/>
        <end position="156"/>
    </location>
</feature>
<evidence type="ECO:0000256" key="9">
    <source>
        <dbReference type="HAMAP-Rule" id="MF_03178"/>
    </source>
</evidence>
<dbReference type="InterPro" id="IPR001433">
    <property type="entry name" value="OxRdtase_FAD/NAD-bd"/>
</dbReference>
<dbReference type="InterPro" id="IPR008254">
    <property type="entry name" value="Flavodoxin/NO_synth"/>
</dbReference>
<evidence type="ECO:0000256" key="5">
    <source>
        <dbReference type="ARBA" id="ARBA00022643"/>
    </source>
</evidence>
<dbReference type="GO" id="GO:0005739">
    <property type="term" value="C:mitochondrion"/>
    <property type="evidence" value="ECO:0007669"/>
    <property type="project" value="UniProtKB-SubCell"/>
</dbReference>
<keyword evidence="4 9" id="KW-0285">Flavoprotein</keyword>
<dbReference type="GO" id="GO:0010181">
    <property type="term" value="F:FMN binding"/>
    <property type="evidence" value="ECO:0007669"/>
    <property type="project" value="UniProtKB-UniRule"/>
</dbReference>
<comment type="catalytic activity">
    <reaction evidence="9">
        <text>2 oxidized [2Fe-2S]-[protein] + NADPH = 2 reduced [2Fe-2S]-[protein] + NADP(+) + H(+)</text>
        <dbReference type="Rhea" id="RHEA:67716"/>
        <dbReference type="Rhea" id="RHEA-COMP:17327"/>
        <dbReference type="Rhea" id="RHEA-COMP:17328"/>
        <dbReference type="ChEBI" id="CHEBI:15378"/>
        <dbReference type="ChEBI" id="CHEBI:33737"/>
        <dbReference type="ChEBI" id="CHEBI:33738"/>
        <dbReference type="ChEBI" id="CHEBI:57783"/>
        <dbReference type="ChEBI" id="CHEBI:58349"/>
    </reaction>
</comment>
<dbReference type="STRING" id="984487.A0A1E4SLQ6"/>
<feature type="binding site" evidence="9">
    <location>
        <begin position="65"/>
        <end position="68"/>
    </location>
    <ligand>
        <name>FMN</name>
        <dbReference type="ChEBI" id="CHEBI:58210"/>
    </ligand>
</feature>
<feature type="domain" description="FAD-binding FR-type" evidence="11">
    <location>
        <begin position="204"/>
        <end position="446"/>
    </location>
</feature>
<dbReference type="InterPro" id="IPR001094">
    <property type="entry name" value="Flavdoxin-like"/>
</dbReference>
<feature type="binding site" evidence="9">
    <location>
        <position position="597"/>
    </location>
    <ligand>
        <name>FAD</name>
        <dbReference type="ChEBI" id="CHEBI:57692"/>
    </ligand>
</feature>
<evidence type="ECO:0000256" key="1">
    <source>
        <dbReference type="ARBA" id="ARBA00001917"/>
    </source>
</evidence>
<evidence type="ECO:0000256" key="3">
    <source>
        <dbReference type="ARBA" id="ARBA00022490"/>
    </source>
</evidence>
<dbReference type="RefSeq" id="XP_020065573.1">
    <property type="nucleotide sequence ID" value="XM_020207282.1"/>
</dbReference>
<evidence type="ECO:0000259" key="11">
    <source>
        <dbReference type="PROSITE" id="PS51384"/>
    </source>
</evidence>
<feature type="binding site" evidence="9">
    <location>
        <position position="460"/>
    </location>
    <ligand>
        <name>NADP(+)</name>
        <dbReference type="ChEBI" id="CHEBI:58349"/>
    </ligand>
</feature>
<keyword evidence="6 9" id="KW-0274">FAD</keyword>
<dbReference type="InterPro" id="IPR028879">
    <property type="entry name" value="NDOR1"/>
</dbReference>
<dbReference type="Pfam" id="PF00175">
    <property type="entry name" value="NAD_binding_1"/>
    <property type="match status" value="1"/>
</dbReference>
<evidence type="ECO:0000256" key="8">
    <source>
        <dbReference type="ARBA" id="ARBA00023002"/>
    </source>
</evidence>
<comment type="function">
    <text evidence="9">NADPH-dependent reductase which is a central component of the cytosolic iron-sulfur (Fe-S) protein assembly (CIA) machinery. Transfers electrons from NADPH via its FAD and FMN prosthetic groups to the [2Fe-2S] cluster of DRE2, another key component of the CIA machinery. In turn, this reduced cluster provides electrons for assembly of cytosolic iron-sulfur cluster proteins. Positively controls H(2)O(2)-induced cell death.</text>
</comment>
<keyword evidence="7 9" id="KW-0521">NADP</keyword>
<comment type="caution">
    <text evidence="9">Lacks conserved residue(s) required for the propagation of feature annotation.</text>
</comment>
<dbReference type="Gene3D" id="3.40.50.80">
    <property type="entry name" value="Nucleotide-binding domain of ferredoxin-NADP reductase (FNR) module"/>
    <property type="match status" value="1"/>
</dbReference>
<dbReference type="GO" id="GO:0050661">
    <property type="term" value="F:NADP binding"/>
    <property type="evidence" value="ECO:0007669"/>
    <property type="project" value="UniProtKB-UniRule"/>
</dbReference>
<evidence type="ECO:0000259" key="10">
    <source>
        <dbReference type="PROSITE" id="PS50902"/>
    </source>
</evidence>
<dbReference type="SUPFAM" id="SSF63380">
    <property type="entry name" value="Riboflavin synthase domain-like"/>
    <property type="match status" value="1"/>
</dbReference>
<dbReference type="GO" id="GO:0034599">
    <property type="term" value="P:cellular response to oxidative stress"/>
    <property type="evidence" value="ECO:0007669"/>
    <property type="project" value="EnsemblFungi"/>
</dbReference>
<dbReference type="GO" id="GO:0005829">
    <property type="term" value="C:cytosol"/>
    <property type="evidence" value="ECO:0007669"/>
    <property type="project" value="EnsemblFungi"/>
</dbReference>
<keyword evidence="9" id="KW-0496">Mitochondrion</keyword>
<dbReference type="FunFam" id="3.40.50.80:FF:000030">
    <property type="entry name" value="NADPH-dependent diflavin oxidoreductase 1"/>
    <property type="match status" value="1"/>
</dbReference>
<feature type="binding site" evidence="9">
    <location>
        <begin position="385"/>
        <end position="388"/>
    </location>
    <ligand>
        <name>FAD</name>
        <dbReference type="ChEBI" id="CHEBI:57692"/>
    </ligand>
</feature>
<dbReference type="GO" id="GO:0016651">
    <property type="term" value="F:oxidoreductase activity, acting on NAD(P)H"/>
    <property type="evidence" value="ECO:0007669"/>
    <property type="project" value="UniProtKB-UniRule"/>
</dbReference>
<comment type="similarity">
    <text evidence="9">In the N-terminal section; belongs to the flavodoxin family.</text>
</comment>
<keyword evidence="8 9" id="KW-0560">Oxidoreductase</keyword>
<dbReference type="GO" id="GO:0016226">
    <property type="term" value="P:iron-sulfur cluster assembly"/>
    <property type="evidence" value="ECO:0007669"/>
    <property type="project" value="UniProtKB-UniRule"/>
</dbReference>
<dbReference type="InterPro" id="IPR001709">
    <property type="entry name" value="Flavoprot_Pyr_Nucl_cyt_Rdtase"/>
</dbReference>
<comment type="cofactor">
    <cofactor evidence="2 9">
        <name>FAD</name>
        <dbReference type="ChEBI" id="CHEBI:57692"/>
    </cofactor>
</comment>
<dbReference type="Gene3D" id="1.20.990.10">
    <property type="entry name" value="NADPH-cytochrome p450 Reductase, Chain A, domain 3"/>
    <property type="match status" value="1"/>
</dbReference>
<dbReference type="InterPro" id="IPR017938">
    <property type="entry name" value="Riboflavin_synthase-like_b-brl"/>
</dbReference>
<dbReference type="SUPFAM" id="SSF52343">
    <property type="entry name" value="Ferredoxin reductase-like, C-terminal NADP-linked domain"/>
    <property type="match status" value="1"/>
</dbReference>